<evidence type="ECO:0000313" key="2">
    <source>
        <dbReference type="EMBL" id="UUX33958.1"/>
    </source>
</evidence>
<name>A0ABY5P6C7_9LACT</name>
<gene>
    <name evidence="2" type="ORF">NRE15_13905</name>
</gene>
<keyword evidence="3" id="KW-1185">Reference proteome</keyword>
<evidence type="ECO:0000256" key="1">
    <source>
        <dbReference type="SAM" id="Coils"/>
    </source>
</evidence>
<keyword evidence="1" id="KW-0175">Coiled coil</keyword>
<dbReference type="Proteomes" id="UP001315967">
    <property type="component" value="Chromosome"/>
</dbReference>
<feature type="coiled-coil region" evidence="1">
    <location>
        <begin position="127"/>
        <end position="154"/>
    </location>
</feature>
<feature type="coiled-coil region" evidence="1">
    <location>
        <begin position="62"/>
        <end position="89"/>
    </location>
</feature>
<dbReference type="RefSeq" id="WP_313793460.1">
    <property type="nucleotide sequence ID" value="NZ_CP102453.1"/>
</dbReference>
<proteinExistence type="predicted"/>
<protein>
    <submittedName>
        <fullName evidence="2">Uncharacterized protein</fullName>
    </submittedName>
</protein>
<organism evidence="2 3">
    <name type="scientific">Fundicoccus culcitae</name>
    <dbReference type="NCBI Taxonomy" id="2969821"/>
    <lineage>
        <taxon>Bacteria</taxon>
        <taxon>Bacillati</taxon>
        <taxon>Bacillota</taxon>
        <taxon>Bacilli</taxon>
        <taxon>Lactobacillales</taxon>
        <taxon>Aerococcaceae</taxon>
        <taxon>Fundicoccus</taxon>
    </lineage>
</organism>
<evidence type="ECO:0000313" key="3">
    <source>
        <dbReference type="Proteomes" id="UP001315967"/>
    </source>
</evidence>
<dbReference type="EMBL" id="CP102453">
    <property type="protein sequence ID" value="UUX33958.1"/>
    <property type="molecule type" value="Genomic_DNA"/>
</dbReference>
<accession>A0ABY5P6C7</accession>
<sequence>MAISSMNKVTLLTPENLVDDLLTELQGMQQIEIINLNDQDPWDKLDDTTEDMLDEYEEKSQSMTEQRVMDDLENRLHQIERAIELANRFAEKPSLMKTLKNGKPEVSFKQIQNHGEQFNEDEIVNHTIQLVERLDELEILIDETRDQVNDLEKWKKLEITPNKLNSFSYVNGVVGRVPSTNEDSFINYLKENDNYFYEVVFIDDNDYGVVVFSYNKENRQILNDLKPYQFLPFKYTSDMLPKDQLDEWNQTIEGKRPIVRYLLKFTPI</sequence>
<reference evidence="2 3" key="1">
    <citation type="submission" date="2022-08" db="EMBL/GenBank/DDBJ databases">
        <title>Aerococcaceae sp. nov isolated from spoiled eye mask.</title>
        <authorList>
            <person name="Zhou G."/>
            <person name="Xie X.-B."/>
            <person name="Shi Q.-S."/>
            <person name="Wang Y.-S."/>
            <person name="Wen X."/>
            <person name="Peng H."/>
            <person name="Yang X.-J."/>
            <person name="Tao H.-B."/>
            <person name="Huang X.-M."/>
        </authorList>
    </citation>
    <scope>NUCLEOTIDE SEQUENCE [LARGE SCALE GENOMIC DNA]</scope>
    <source>
        <strain evidence="3">DM20194951</strain>
    </source>
</reference>